<gene>
    <name evidence="1" type="ORF">FYJ37_01075</name>
</gene>
<sequence length="647" mass="72555">MASDSFEFTTSNPYIIGKCNWAQTSNGSSANTSNVSISVYFRRTNNYSASYGTINTGVQCDSQSQWENNFSVSLSTGWVLTFARTFYNVPHNNDGSKTCYIRVCGNANFSLGNFDTNRNVRFDKIPRYTSVTEWETTEIGQNYVKFRWATSDNINFARVYLNDNKQHTDNPGIVSGKSGTFTYTGMNSSDATIPSVSTLKPGTSYDLKLEVRRADSNLWTTSSKYSFTTIPIATIINDSIDFIIGNNLTFNFQDYNNNKSFIALDIQKGDGTWEENVIKTDEIIQQESYTWNLSSYSSILYSKMITRNSANIRIRCGTTINGTVYSNTILGEMKVDVLTSKPIFSDYTYGNTIVEINDVLGSVTHMPENYGNMQAQISVANKAISKNQATILKYIATITNSDDNVILTKEAIYSDESQININFGSIQMVDLYKLNIYAVDSRGNKSSTISKPFTIIPYHIPYITIDLKRQNNYEENTLLNLKVVYSKMIVNGAIKNLIKSIKYRYAESGSVYGDTYASIPIPNYISQNTNDSLITYSNNTFVNLNDESKKTFNFEFIITDVIGTYTVTIPVDQGIPLMFIGDTGYVSVGKLPDWKNNSKFQVATDISAEYSGKIWNILQSLSNSIIVSAIEPSPSDQIDGSIWFQEE</sequence>
<reference evidence="1 2" key="1">
    <citation type="submission" date="2019-08" db="EMBL/GenBank/DDBJ databases">
        <title>In-depth cultivation of the pig gut microbiome towards novel bacterial diversity and tailored functional studies.</title>
        <authorList>
            <person name="Wylensek D."/>
            <person name="Hitch T.C.A."/>
            <person name="Clavel T."/>
        </authorList>
    </citation>
    <scope>NUCLEOTIDE SEQUENCE [LARGE SCALE GENOMIC DNA]</scope>
    <source>
        <strain evidence="1 2">BL-389-WT-3D</strain>
    </source>
</reference>
<name>A0A844F9G8_CLOSV</name>
<evidence type="ECO:0000313" key="1">
    <source>
        <dbReference type="EMBL" id="MSS38975.1"/>
    </source>
</evidence>
<protein>
    <submittedName>
        <fullName evidence="1">Uncharacterized protein</fullName>
    </submittedName>
</protein>
<dbReference type="RefSeq" id="WP_154322734.1">
    <property type="nucleotide sequence ID" value="NZ_CP045695.1"/>
</dbReference>
<dbReference type="AlphaFoldDB" id="A0A844F9G8"/>
<dbReference type="Proteomes" id="UP000462363">
    <property type="component" value="Unassembled WGS sequence"/>
</dbReference>
<comment type="caution">
    <text evidence="1">The sequence shown here is derived from an EMBL/GenBank/DDBJ whole genome shotgun (WGS) entry which is preliminary data.</text>
</comment>
<accession>A0A844F9G8</accession>
<organism evidence="1 2">
    <name type="scientific">Clostridium scindens (strain JCM 10418 / VPI 12708)</name>
    <dbReference type="NCBI Taxonomy" id="29347"/>
    <lineage>
        <taxon>Bacteria</taxon>
        <taxon>Bacillati</taxon>
        <taxon>Bacillota</taxon>
        <taxon>Clostridia</taxon>
        <taxon>Lachnospirales</taxon>
        <taxon>Lachnospiraceae</taxon>
    </lineage>
</organism>
<evidence type="ECO:0000313" key="2">
    <source>
        <dbReference type="Proteomes" id="UP000462363"/>
    </source>
</evidence>
<dbReference type="EMBL" id="VUMB01000002">
    <property type="protein sequence ID" value="MSS38975.1"/>
    <property type="molecule type" value="Genomic_DNA"/>
</dbReference>
<proteinExistence type="predicted"/>